<keyword evidence="2" id="KW-1185">Reference proteome</keyword>
<dbReference type="AlphaFoldDB" id="A0A5N6Z0Y9"/>
<dbReference type="EMBL" id="ML739188">
    <property type="protein sequence ID" value="KAE8351078.1"/>
    <property type="molecule type" value="Genomic_DNA"/>
</dbReference>
<organism evidence="1 2">
    <name type="scientific">Aspergillus coremiiformis</name>
    <dbReference type="NCBI Taxonomy" id="138285"/>
    <lineage>
        <taxon>Eukaryota</taxon>
        <taxon>Fungi</taxon>
        <taxon>Dikarya</taxon>
        <taxon>Ascomycota</taxon>
        <taxon>Pezizomycotina</taxon>
        <taxon>Eurotiomycetes</taxon>
        <taxon>Eurotiomycetidae</taxon>
        <taxon>Eurotiales</taxon>
        <taxon>Aspergillaceae</taxon>
        <taxon>Aspergillus</taxon>
        <taxon>Aspergillus subgen. Circumdati</taxon>
    </lineage>
</organism>
<evidence type="ECO:0000313" key="2">
    <source>
        <dbReference type="Proteomes" id="UP000327118"/>
    </source>
</evidence>
<reference evidence="2" key="1">
    <citation type="submission" date="2019-04" db="EMBL/GenBank/DDBJ databases">
        <title>Friends and foes A comparative genomics studyof 23 Aspergillus species from section Flavi.</title>
        <authorList>
            <consortium name="DOE Joint Genome Institute"/>
            <person name="Kjaerbolling I."/>
            <person name="Vesth T."/>
            <person name="Frisvad J.C."/>
            <person name="Nybo J.L."/>
            <person name="Theobald S."/>
            <person name="Kildgaard S."/>
            <person name="Isbrandt T."/>
            <person name="Kuo A."/>
            <person name="Sato A."/>
            <person name="Lyhne E.K."/>
            <person name="Kogle M.E."/>
            <person name="Wiebenga A."/>
            <person name="Kun R.S."/>
            <person name="Lubbers R.J."/>
            <person name="Makela M.R."/>
            <person name="Barry K."/>
            <person name="Chovatia M."/>
            <person name="Clum A."/>
            <person name="Daum C."/>
            <person name="Haridas S."/>
            <person name="He G."/>
            <person name="LaButti K."/>
            <person name="Lipzen A."/>
            <person name="Mondo S."/>
            <person name="Riley R."/>
            <person name="Salamov A."/>
            <person name="Simmons B.A."/>
            <person name="Magnuson J.K."/>
            <person name="Henrissat B."/>
            <person name="Mortensen U.H."/>
            <person name="Larsen T.O."/>
            <person name="Devries R.P."/>
            <person name="Grigoriev I.V."/>
            <person name="Machida M."/>
            <person name="Baker S.E."/>
            <person name="Andersen M.R."/>
        </authorList>
    </citation>
    <scope>NUCLEOTIDE SEQUENCE [LARGE SCALE GENOMIC DNA]</scope>
    <source>
        <strain evidence="2">CBS 553.77</strain>
    </source>
</reference>
<evidence type="ECO:0000313" key="1">
    <source>
        <dbReference type="EMBL" id="KAE8351078.1"/>
    </source>
</evidence>
<protein>
    <submittedName>
        <fullName evidence="1">Uncharacterized protein</fullName>
    </submittedName>
</protein>
<name>A0A5N6Z0Y9_9EURO</name>
<dbReference type="Proteomes" id="UP000327118">
    <property type="component" value="Unassembled WGS sequence"/>
</dbReference>
<sequence>MYPMHTTRMKKASFSCPDGIPTLSGVEWNQPLFIFKEQALTLHINNDNFDKVLLMWDGGCAMRAERQHWMSGTVNCGERVQEGPFLCRLILGLPMSPEGLIEPEIFHPGKMLFCCAQRRPKMVHLNAANDIGIEYRD</sequence>
<gene>
    <name evidence="1" type="ORF">BDV28DRAFT_137860</name>
</gene>
<proteinExistence type="predicted"/>
<accession>A0A5N6Z0Y9</accession>
<dbReference type="OrthoDB" id="4379805at2759"/>